<dbReference type="RefSeq" id="WP_100349663.1">
    <property type="nucleotide sequence ID" value="NZ_PGTZ01000007.1"/>
</dbReference>
<dbReference type="Proteomes" id="UP000231586">
    <property type="component" value="Unassembled WGS sequence"/>
</dbReference>
<proteinExistence type="predicted"/>
<evidence type="ECO:0000313" key="2">
    <source>
        <dbReference type="EMBL" id="PJI94075.1"/>
    </source>
</evidence>
<evidence type="ECO:0000313" key="3">
    <source>
        <dbReference type="Proteomes" id="UP000231586"/>
    </source>
</evidence>
<dbReference type="SUPFAM" id="SSF52980">
    <property type="entry name" value="Restriction endonuclease-like"/>
    <property type="match status" value="1"/>
</dbReference>
<comment type="caution">
    <text evidence="2">The sequence shown here is derived from an EMBL/GenBank/DDBJ whole genome shotgun (WGS) entry which is preliminary data.</text>
</comment>
<accession>A0A2M8WSZ8</accession>
<protein>
    <submittedName>
        <fullName evidence="2">Uncharacterized protein DUF559</fullName>
    </submittedName>
</protein>
<keyword evidence="3" id="KW-1185">Reference proteome</keyword>
<dbReference type="Pfam" id="PF04480">
    <property type="entry name" value="DUF559"/>
    <property type="match status" value="1"/>
</dbReference>
<dbReference type="Gene3D" id="3.40.960.10">
    <property type="entry name" value="VSR Endonuclease"/>
    <property type="match status" value="1"/>
</dbReference>
<sequence length="311" mass="33790">MPPRRPTLQTLLSSTVLARLRDLGGAAAHRDLVRDDAERNTLRNLVRAGLVVRAARATYTLPGTHAAVVTAARFGGHVDCVTAVAIHGIELIDAPRETHLAVPLDKSCSRWPRAELAVVRRHRTHLLAQAPDQLAPVQPLAHALARALVCRPRDQAVEAVDLALKDDLVTKADVARCLAPNAPRAAWTALALADGRVDSGLETRARLALVDAGFAPVPHVVHVGVGEVDLQVEHVIVECDGFEYHSRRGEYREDRRRDRELVARGFVVLRFTFEDVMGDPTIVPRAVRAALAAPDRTAVARMATLPVPARS</sequence>
<feature type="domain" description="DUF559" evidence="1">
    <location>
        <begin position="233"/>
        <end position="288"/>
    </location>
</feature>
<dbReference type="AlphaFoldDB" id="A0A2M8WSZ8"/>
<name>A0A2M8WSZ8_9MICO</name>
<dbReference type="EMBL" id="PGTZ01000007">
    <property type="protein sequence ID" value="PJI94075.1"/>
    <property type="molecule type" value="Genomic_DNA"/>
</dbReference>
<organism evidence="2 3">
    <name type="scientific">Luteimicrobium subarcticum</name>
    <dbReference type="NCBI Taxonomy" id="620910"/>
    <lineage>
        <taxon>Bacteria</taxon>
        <taxon>Bacillati</taxon>
        <taxon>Actinomycetota</taxon>
        <taxon>Actinomycetes</taxon>
        <taxon>Micrococcales</taxon>
        <taxon>Luteimicrobium</taxon>
    </lineage>
</organism>
<dbReference type="InterPro" id="IPR007569">
    <property type="entry name" value="DUF559"/>
</dbReference>
<evidence type="ECO:0000259" key="1">
    <source>
        <dbReference type="Pfam" id="PF04480"/>
    </source>
</evidence>
<dbReference type="OrthoDB" id="5144556at2"/>
<reference evidence="2 3" key="1">
    <citation type="submission" date="2017-11" db="EMBL/GenBank/DDBJ databases">
        <title>Genomic Encyclopedia of Archaeal and Bacterial Type Strains, Phase II (KMG-II): From Individual Species to Whole Genera.</title>
        <authorList>
            <person name="Goeker M."/>
        </authorList>
    </citation>
    <scope>NUCLEOTIDE SEQUENCE [LARGE SCALE GENOMIC DNA]</scope>
    <source>
        <strain evidence="2 3">DSM 22413</strain>
    </source>
</reference>
<dbReference type="InterPro" id="IPR011335">
    <property type="entry name" value="Restrct_endonuc-II-like"/>
</dbReference>
<gene>
    <name evidence="2" type="ORF">CLV34_1560</name>
</gene>